<dbReference type="EMBL" id="BGZK01000633">
    <property type="protein sequence ID" value="GBP53784.1"/>
    <property type="molecule type" value="Genomic_DNA"/>
</dbReference>
<name>A0A4C1WUR2_EUMVA</name>
<organism evidence="1 2">
    <name type="scientific">Eumeta variegata</name>
    <name type="common">Bagworm moth</name>
    <name type="synonym">Eumeta japonica</name>
    <dbReference type="NCBI Taxonomy" id="151549"/>
    <lineage>
        <taxon>Eukaryota</taxon>
        <taxon>Metazoa</taxon>
        <taxon>Ecdysozoa</taxon>
        <taxon>Arthropoda</taxon>
        <taxon>Hexapoda</taxon>
        <taxon>Insecta</taxon>
        <taxon>Pterygota</taxon>
        <taxon>Neoptera</taxon>
        <taxon>Endopterygota</taxon>
        <taxon>Lepidoptera</taxon>
        <taxon>Glossata</taxon>
        <taxon>Ditrysia</taxon>
        <taxon>Tineoidea</taxon>
        <taxon>Psychidae</taxon>
        <taxon>Oiketicinae</taxon>
        <taxon>Eumeta</taxon>
    </lineage>
</organism>
<accession>A0A4C1WUR2</accession>
<dbReference type="AlphaFoldDB" id="A0A4C1WUR2"/>
<sequence>MCESPSIQFTRTRSPSAPRVQLLKIDPIVTSSDFTHRPRVEDNVRLRRSELPANDEMRGYYNFRPFLLLPRFPVLRHCDAFITNFTAAECTVRVTRYSAKTVTDPKQVFQRSRCAPQTSRVKNERSRVMRPTYTLPIITLKIYQPMFLVIN</sequence>
<gene>
    <name evidence="1" type="ORF">EVAR_84268_1</name>
</gene>
<comment type="caution">
    <text evidence="1">The sequence shown here is derived from an EMBL/GenBank/DDBJ whole genome shotgun (WGS) entry which is preliminary data.</text>
</comment>
<dbReference type="Proteomes" id="UP000299102">
    <property type="component" value="Unassembled WGS sequence"/>
</dbReference>
<evidence type="ECO:0000313" key="2">
    <source>
        <dbReference type="Proteomes" id="UP000299102"/>
    </source>
</evidence>
<reference evidence="1 2" key="1">
    <citation type="journal article" date="2019" name="Commun. Biol.">
        <title>The bagworm genome reveals a unique fibroin gene that provides high tensile strength.</title>
        <authorList>
            <person name="Kono N."/>
            <person name="Nakamura H."/>
            <person name="Ohtoshi R."/>
            <person name="Tomita M."/>
            <person name="Numata K."/>
            <person name="Arakawa K."/>
        </authorList>
    </citation>
    <scope>NUCLEOTIDE SEQUENCE [LARGE SCALE GENOMIC DNA]</scope>
</reference>
<keyword evidence="2" id="KW-1185">Reference proteome</keyword>
<proteinExistence type="predicted"/>
<protein>
    <submittedName>
        <fullName evidence="1">Uncharacterized protein</fullName>
    </submittedName>
</protein>
<evidence type="ECO:0000313" key="1">
    <source>
        <dbReference type="EMBL" id="GBP53784.1"/>
    </source>
</evidence>